<dbReference type="AlphaFoldDB" id="A0A8S9LBV5"/>
<proteinExistence type="predicted"/>
<sequence length="123" mass="13175">MGKGSVCSFSPIGLSRRLLAIDSRSGDDVPLQHTEGERSLLHSVVQIYSESDLVVHGVISVFEDGSSFVVSTSFLSLGFLSDSFLLCCLRSSRVDDALRHWVVSPLVVSSQCGVRLVAEASSS</sequence>
<comment type="caution">
    <text evidence="1">The sequence shown here is derived from an EMBL/GenBank/DDBJ whole genome shotgun (WGS) entry which is preliminary data.</text>
</comment>
<organism evidence="1">
    <name type="scientific">Brassica cretica</name>
    <name type="common">Mustard</name>
    <dbReference type="NCBI Taxonomy" id="69181"/>
    <lineage>
        <taxon>Eukaryota</taxon>
        <taxon>Viridiplantae</taxon>
        <taxon>Streptophyta</taxon>
        <taxon>Embryophyta</taxon>
        <taxon>Tracheophyta</taxon>
        <taxon>Spermatophyta</taxon>
        <taxon>Magnoliopsida</taxon>
        <taxon>eudicotyledons</taxon>
        <taxon>Gunneridae</taxon>
        <taxon>Pentapetalae</taxon>
        <taxon>rosids</taxon>
        <taxon>malvids</taxon>
        <taxon>Brassicales</taxon>
        <taxon>Brassicaceae</taxon>
        <taxon>Brassiceae</taxon>
        <taxon>Brassica</taxon>
    </lineage>
</organism>
<protein>
    <submittedName>
        <fullName evidence="1">Uncharacterized protein</fullName>
    </submittedName>
</protein>
<gene>
    <name evidence="1" type="ORF">F2Q70_00025265</name>
</gene>
<evidence type="ECO:0000313" key="1">
    <source>
        <dbReference type="EMBL" id="KAF2605630.1"/>
    </source>
</evidence>
<reference evidence="1" key="1">
    <citation type="submission" date="2019-12" db="EMBL/GenBank/DDBJ databases">
        <title>Genome sequencing and annotation of Brassica cretica.</title>
        <authorList>
            <person name="Studholme D.J."/>
            <person name="Sarris P.F."/>
        </authorList>
    </citation>
    <scope>NUCLEOTIDE SEQUENCE</scope>
    <source>
        <strain evidence="1">PFS-102/07</strain>
        <tissue evidence="1">Leaf</tissue>
    </source>
</reference>
<dbReference type="EMBL" id="QGKY02000094">
    <property type="protein sequence ID" value="KAF2605630.1"/>
    <property type="molecule type" value="Genomic_DNA"/>
</dbReference>
<name>A0A8S9LBV5_BRACR</name>
<accession>A0A8S9LBV5</accession>